<dbReference type="Gene3D" id="1.10.10.10">
    <property type="entry name" value="Winged helix-like DNA-binding domain superfamily/Winged helix DNA-binding domain"/>
    <property type="match status" value="1"/>
</dbReference>
<name>A0A135W2D3_9FLAO</name>
<dbReference type="SMART" id="SM00347">
    <property type="entry name" value="HTH_MARR"/>
    <property type="match status" value="1"/>
</dbReference>
<dbReference type="OrthoDB" id="1256198at2"/>
<reference evidence="5 6" key="2">
    <citation type="journal article" date="2016" name="Genome Announc.">
        <title>Draft Genome Sequence of a Biocontrol Rhizobacterium, Chryseobacterium kwangjuense Strain KJ1R5, Isolated from Pepper (Capsicum annuum).</title>
        <authorList>
            <person name="Jeong J.J."/>
            <person name="Park H."/>
            <person name="Park B.H."/>
            <person name="Mannaa M."/>
            <person name="Sang M.K."/>
            <person name="Choi I.G."/>
            <person name="Kim K.D."/>
        </authorList>
    </citation>
    <scope>NUCLEOTIDE SEQUENCE [LARGE SCALE GENOMIC DNA]</scope>
    <source>
        <strain evidence="5 6">KJ1R5</strain>
    </source>
</reference>
<dbReference type="InterPro" id="IPR036390">
    <property type="entry name" value="WH_DNA-bd_sf"/>
</dbReference>
<dbReference type="SUPFAM" id="SSF46785">
    <property type="entry name" value="Winged helix' DNA-binding domain"/>
    <property type="match status" value="1"/>
</dbReference>
<dbReference type="AlphaFoldDB" id="A0A135W2D3"/>
<gene>
    <name evidence="5" type="ORF">AU378_20675</name>
</gene>
<dbReference type="RefSeq" id="WP_062653577.1">
    <property type="nucleotide sequence ID" value="NZ_LPUR01000019.1"/>
</dbReference>
<dbReference type="Proteomes" id="UP000070513">
    <property type="component" value="Unassembled WGS sequence"/>
</dbReference>
<protein>
    <submittedName>
        <fullName evidence="5">MarR family transcriptional regulator</fullName>
    </submittedName>
</protein>
<dbReference type="CDD" id="cd00090">
    <property type="entry name" value="HTH_ARSR"/>
    <property type="match status" value="1"/>
</dbReference>
<reference evidence="6" key="1">
    <citation type="submission" date="2015-12" db="EMBL/GenBank/DDBJ databases">
        <title>Genome sequence of a biocontrol rhizobacterium Chryseobacterium kwangjuense strain KJ1R5 isolated from pepper (Capsicum annuum L.).</title>
        <authorList>
            <person name="Jeong J.-J."/>
            <person name="Park H."/>
            <person name="Mannaa M."/>
            <person name="Sang M.K."/>
            <person name="Choi I.-G."/>
            <person name="Kim K.D."/>
        </authorList>
    </citation>
    <scope>NUCLEOTIDE SEQUENCE [LARGE SCALE GENOMIC DNA]</scope>
    <source>
        <strain evidence="6">KJ1R5</strain>
    </source>
</reference>
<evidence type="ECO:0000256" key="3">
    <source>
        <dbReference type="ARBA" id="ARBA00023163"/>
    </source>
</evidence>
<organism evidence="5 6">
    <name type="scientific">Chryseobacterium kwangjuense</name>
    <dbReference type="NCBI Taxonomy" id="267125"/>
    <lineage>
        <taxon>Bacteria</taxon>
        <taxon>Pseudomonadati</taxon>
        <taxon>Bacteroidota</taxon>
        <taxon>Flavobacteriia</taxon>
        <taxon>Flavobacteriales</taxon>
        <taxon>Weeksellaceae</taxon>
        <taxon>Chryseobacterium group</taxon>
        <taxon>Chryseobacterium</taxon>
    </lineage>
</organism>
<dbReference type="GO" id="GO:0003700">
    <property type="term" value="F:DNA-binding transcription factor activity"/>
    <property type="evidence" value="ECO:0007669"/>
    <property type="project" value="InterPro"/>
</dbReference>
<dbReference type="Pfam" id="PF12802">
    <property type="entry name" value="MarR_2"/>
    <property type="match status" value="1"/>
</dbReference>
<dbReference type="PANTHER" id="PTHR42756:SF1">
    <property type="entry name" value="TRANSCRIPTIONAL REPRESSOR OF EMRAB OPERON"/>
    <property type="match status" value="1"/>
</dbReference>
<dbReference type="InterPro" id="IPR000835">
    <property type="entry name" value="HTH_MarR-typ"/>
</dbReference>
<sequence length="141" mass="16088">MKKIQKDFYNAFTDLQCYILANMNKGSISGVTATHYNIIEFIYRHEGVTGKQMAKAFGISQAAISKQLKFLLENKFIQQDQSSADRRIFNLSVTDDGKFIVDNSENFRESVTVKFGKILSPEELKTFTELLNKALTHISEH</sequence>
<dbReference type="PANTHER" id="PTHR42756">
    <property type="entry name" value="TRANSCRIPTIONAL REGULATOR, MARR"/>
    <property type="match status" value="1"/>
</dbReference>
<evidence type="ECO:0000259" key="4">
    <source>
        <dbReference type="PROSITE" id="PS50995"/>
    </source>
</evidence>
<dbReference type="EMBL" id="LPUR01000019">
    <property type="protein sequence ID" value="KXH79076.1"/>
    <property type="molecule type" value="Genomic_DNA"/>
</dbReference>
<dbReference type="PRINTS" id="PR00598">
    <property type="entry name" value="HTHMARR"/>
</dbReference>
<feature type="domain" description="HTH marR-type" evidence="4">
    <location>
        <begin position="1"/>
        <end position="136"/>
    </location>
</feature>
<evidence type="ECO:0000313" key="5">
    <source>
        <dbReference type="EMBL" id="KXH79076.1"/>
    </source>
</evidence>
<dbReference type="GO" id="GO:0003677">
    <property type="term" value="F:DNA binding"/>
    <property type="evidence" value="ECO:0007669"/>
    <property type="project" value="UniProtKB-KW"/>
</dbReference>
<keyword evidence="2" id="KW-0238">DNA-binding</keyword>
<dbReference type="InterPro" id="IPR011991">
    <property type="entry name" value="ArsR-like_HTH"/>
</dbReference>
<keyword evidence="3" id="KW-0804">Transcription</keyword>
<comment type="caution">
    <text evidence="5">The sequence shown here is derived from an EMBL/GenBank/DDBJ whole genome shotgun (WGS) entry which is preliminary data.</text>
</comment>
<accession>A0A135W2D3</accession>
<proteinExistence type="predicted"/>
<dbReference type="PROSITE" id="PS50995">
    <property type="entry name" value="HTH_MARR_2"/>
    <property type="match status" value="1"/>
</dbReference>
<keyword evidence="1" id="KW-0805">Transcription regulation</keyword>
<evidence type="ECO:0000256" key="2">
    <source>
        <dbReference type="ARBA" id="ARBA00023125"/>
    </source>
</evidence>
<evidence type="ECO:0000256" key="1">
    <source>
        <dbReference type="ARBA" id="ARBA00023015"/>
    </source>
</evidence>
<dbReference type="InterPro" id="IPR036388">
    <property type="entry name" value="WH-like_DNA-bd_sf"/>
</dbReference>
<evidence type="ECO:0000313" key="6">
    <source>
        <dbReference type="Proteomes" id="UP000070513"/>
    </source>
</evidence>